<evidence type="ECO:0000256" key="5">
    <source>
        <dbReference type="SAM" id="MobiDB-lite"/>
    </source>
</evidence>
<evidence type="ECO:0000256" key="2">
    <source>
        <dbReference type="ARBA" id="ARBA00022692"/>
    </source>
</evidence>
<dbReference type="OMA" id="YRQFIVY"/>
<comment type="subcellular location">
    <subcellularLocation>
        <location evidence="1">Membrane</location>
        <topology evidence="1">Multi-pass membrane protein</topology>
    </subcellularLocation>
</comment>
<feature type="transmembrane region" description="Helical" evidence="6">
    <location>
        <begin position="171"/>
        <end position="193"/>
    </location>
</feature>
<keyword evidence="9" id="KW-1185">Reference proteome</keyword>
<feature type="transmembrane region" description="Helical" evidence="6">
    <location>
        <begin position="510"/>
        <end position="529"/>
    </location>
</feature>
<dbReference type="TCDB" id="1.A.17.2.6">
    <property type="family name" value="the calcium-dependent chloride channel (ca-clc) family"/>
</dbReference>
<evidence type="ECO:0000313" key="9">
    <source>
        <dbReference type="Proteomes" id="UP000007797"/>
    </source>
</evidence>
<dbReference type="KEGG" id="dfa:DFA_08152"/>
<keyword evidence="2 6" id="KW-0812">Transmembrane</keyword>
<reference evidence="9" key="1">
    <citation type="journal article" date="2011" name="Genome Res.">
        <title>Phylogeny-wide analysis of social amoeba genomes highlights ancient origins for complex intercellular communication.</title>
        <authorList>
            <person name="Heidel A.J."/>
            <person name="Lawal H.M."/>
            <person name="Felder M."/>
            <person name="Schilde C."/>
            <person name="Helps N.R."/>
            <person name="Tunggal B."/>
            <person name="Rivero F."/>
            <person name="John U."/>
            <person name="Schleicher M."/>
            <person name="Eichinger L."/>
            <person name="Platzer M."/>
            <person name="Noegel A.A."/>
            <person name="Schaap P."/>
            <person name="Gloeckner G."/>
        </authorList>
    </citation>
    <scope>NUCLEOTIDE SEQUENCE [LARGE SCALE GENOMIC DNA]</scope>
    <source>
        <strain evidence="9">SH3</strain>
    </source>
</reference>
<dbReference type="Pfam" id="PF04547">
    <property type="entry name" value="Anoctamin"/>
    <property type="match status" value="1"/>
</dbReference>
<evidence type="ECO:0000256" key="6">
    <source>
        <dbReference type="SAM" id="Phobius"/>
    </source>
</evidence>
<sequence>MDENGIPLDQRNSYYQPNEADPNAATLQQQQQQQFQQLPDNNRYSFHQRSPSLLPDEGFYLYTTAPEYIAYSELNMKEKILENMFGYTVRGKKAAIPDGYMVDYTRFGQPYLLAHTDKTGGGDSNGEPVDPTDILAAEEHQKHNLTMRCTTQQIEEKFGIGIYLYFDFIKFCLLINSILLCGVLINVVPHLYYENDVSLFKDFTSTDMVFVAINLASYIHDDYKQLYYWSTVGTIILSFLMGPIYALKVHHYFKKQKLEDFEDGFTGDDVIRGNERVSSRSRAFRFAVSYSVFIILIGISAICTVYVLKTVNNYQFLANILTTSLVSAIILRVINVIYEFMCLYLTKLEGHRTWTNFRNHNTLKLFVFKVINVLVLYILRDKIFRDITDQVVQAGCPLIDVGSQFFFILLMDLTLQNIWEIVYSVGMARIGRCIGKRGKKSTDSYKPEFDLAEEYLELLYRQFIVYLGIPIYPLVAVFGVLCNLAEFYVDKFRLLKICRRPHRVQGSMKRFLSFYLLIIAVVSVVSYPYGSGWVLVQFGFDRGDLNANCPQLFSNNATLLLGTNQFGGW</sequence>
<dbReference type="OrthoDB" id="296386at2759"/>
<feature type="transmembrane region" description="Helical" evidence="6">
    <location>
        <begin position="320"/>
        <end position="341"/>
    </location>
</feature>
<dbReference type="GO" id="GO:0005254">
    <property type="term" value="F:chloride channel activity"/>
    <property type="evidence" value="ECO:0007669"/>
    <property type="project" value="TreeGrafter"/>
</dbReference>
<accession>F4Q5A9</accession>
<keyword evidence="4 6" id="KW-0472">Membrane</keyword>
<proteinExistence type="predicted"/>
<protein>
    <submittedName>
        <fullName evidence="8">DUF590 family protein</fullName>
    </submittedName>
</protein>
<dbReference type="InterPro" id="IPR007632">
    <property type="entry name" value="Anoctamin"/>
</dbReference>
<dbReference type="Proteomes" id="UP000007797">
    <property type="component" value="Unassembled WGS sequence"/>
</dbReference>
<keyword evidence="3 6" id="KW-1133">Transmembrane helix</keyword>
<dbReference type="PANTHER" id="PTHR12308">
    <property type="entry name" value="ANOCTAMIN"/>
    <property type="match status" value="1"/>
</dbReference>
<name>F4Q5A9_CACFS</name>
<dbReference type="GO" id="GO:0016020">
    <property type="term" value="C:membrane"/>
    <property type="evidence" value="ECO:0007669"/>
    <property type="project" value="UniProtKB-SubCell"/>
</dbReference>
<feature type="transmembrane region" description="Helical" evidence="6">
    <location>
        <begin position="286"/>
        <end position="308"/>
    </location>
</feature>
<feature type="transmembrane region" description="Helical" evidence="6">
    <location>
        <begin position="463"/>
        <end position="489"/>
    </location>
</feature>
<evidence type="ECO:0000256" key="3">
    <source>
        <dbReference type="ARBA" id="ARBA00022989"/>
    </source>
</evidence>
<feature type="domain" description="Anoctamin transmembrane" evidence="7">
    <location>
        <begin position="154"/>
        <end position="526"/>
    </location>
</feature>
<feature type="region of interest" description="Disordered" evidence="5">
    <location>
        <begin position="1"/>
        <end position="20"/>
    </location>
</feature>
<evidence type="ECO:0000259" key="7">
    <source>
        <dbReference type="Pfam" id="PF04547"/>
    </source>
</evidence>
<evidence type="ECO:0000256" key="4">
    <source>
        <dbReference type="ARBA" id="ARBA00023136"/>
    </source>
</evidence>
<dbReference type="PANTHER" id="PTHR12308:SF80">
    <property type="entry name" value="DUF590 FAMILY PROTEIN"/>
    <property type="match status" value="1"/>
</dbReference>
<organism evidence="8 9">
    <name type="scientific">Cavenderia fasciculata</name>
    <name type="common">Slime mold</name>
    <name type="synonym">Dictyostelium fasciculatum</name>
    <dbReference type="NCBI Taxonomy" id="261658"/>
    <lineage>
        <taxon>Eukaryota</taxon>
        <taxon>Amoebozoa</taxon>
        <taxon>Evosea</taxon>
        <taxon>Eumycetozoa</taxon>
        <taxon>Dictyostelia</taxon>
        <taxon>Acytosteliales</taxon>
        <taxon>Cavenderiaceae</taxon>
        <taxon>Cavenderia</taxon>
    </lineage>
</organism>
<evidence type="ECO:0000313" key="8">
    <source>
        <dbReference type="EMBL" id="EGG17168.1"/>
    </source>
</evidence>
<evidence type="ECO:0000256" key="1">
    <source>
        <dbReference type="ARBA" id="ARBA00004141"/>
    </source>
</evidence>
<feature type="transmembrane region" description="Helical" evidence="6">
    <location>
        <begin position="226"/>
        <end position="247"/>
    </location>
</feature>
<dbReference type="AlphaFoldDB" id="F4Q5A9"/>
<gene>
    <name evidence="8" type="ORF">DFA_08152</name>
</gene>
<dbReference type="InterPro" id="IPR049452">
    <property type="entry name" value="Anoctamin_TM"/>
</dbReference>
<feature type="transmembrane region" description="Helical" evidence="6">
    <location>
        <begin position="362"/>
        <end position="379"/>
    </location>
</feature>
<dbReference type="EMBL" id="GL883021">
    <property type="protein sequence ID" value="EGG17168.1"/>
    <property type="molecule type" value="Genomic_DNA"/>
</dbReference>
<dbReference type="GeneID" id="14869279"/>
<dbReference type="RefSeq" id="XP_004355652.1">
    <property type="nucleotide sequence ID" value="XM_004355599.1"/>
</dbReference>